<dbReference type="AlphaFoldDB" id="A0AAE3K628"/>
<dbReference type="Pfam" id="PF13349">
    <property type="entry name" value="DUF4097"/>
    <property type="match status" value="1"/>
</dbReference>
<dbReference type="InterPro" id="IPR025164">
    <property type="entry name" value="Toastrack_DUF4097"/>
</dbReference>
<dbReference type="InterPro" id="IPR006311">
    <property type="entry name" value="TAT_signal"/>
</dbReference>
<dbReference type="PROSITE" id="PS51257">
    <property type="entry name" value="PROKAR_LIPOPROTEIN"/>
    <property type="match status" value="1"/>
</dbReference>
<dbReference type="RefSeq" id="WP_250593933.1">
    <property type="nucleotide sequence ID" value="NZ_JAKRVY010000001.1"/>
</dbReference>
<keyword evidence="3" id="KW-1185">Reference proteome</keyword>
<proteinExistence type="predicted"/>
<dbReference type="EMBL" id="JAKRVY010000001">
    <property type="protein sequence ID" value="MCL9812339.1"/>
    <property type="molecule type" value="Genomic_DNA"/>
</dbReference>
<comment type="caution">
    <text evidence="2">The sequence shown here is derived from an EMBL/GenBank/DDBJ whole genome shotgun (WGS) entry which is preliminary data.</text>
</comment>
<sequence length="288" mass="30015">MTREESRRTLLGGLGTAAIGALAGCVSVGDGVTEEISRTYETEQLTVETRVGDLTVDTADRDDVLVEGERQANDEDQLDELTLEAERNGDSLALRVQGNTDASGLLFGSTPRIDLNVTVPSSVAVARLETNTGDLTAATGDTETDVETNTGDIQVTDGVAEVRTNTGDVETGDAATPTGVRTNTGDLSVEDGRMLRQVDTDTGDVEVGFPALDGDVSIDTDTGDVALRVAPELDVTADAESSTGDVTGAGQFEAVAQRSGRFEGTLGDGTHRVRVRSSTGDVTVEVFD</sequence>
<evidence type="ECO:0000259" key="1">
    <source>
        <dbReference type="Pfam" id="PF13349"/>
    </source>
</evidence>
<evidence type="ECO:0000313" key="3">
    <source>
        <dbReference type="Proteomes" id="UP001202674"/>
    </source>
</evidence>
<feature type="domain" description="DUF4097" evidence="1">
    <location>
        <begin position="43"/>
        <end position="285"/>
    </location>
</feature>
<organism evidence="2 3">
    <name type="scientific">Natranaeroarchaeum aerophilus</name>
    <dbReference type="NCBI Taxonomy" id="2917711"/>
    <lineage>
        <taxon>Archaea</taxon>
        <taxon>Methanobacteriati</taxon>
        <taxon>Methanobacteriota</taxon>
        <taxon>Stenosarchaea group</taxon>
        <taxon>Halobacteria</taxon>
        <taxon>Halobacteriales</taxon>
        <taxon>Natronoarchaeaceae</taxon>
        <taxon>Natranaeroarchaeum</taxon>
    </lineage>
</organism>
<dbReference type="PROSITE" id="PS51318">
    <property type="entry name" value="TAT"/>
    <property type="match status" value="1"/>
</dbReference>
<name>A0AAE3K628_9EURY</name>
<protein>
    <submittedName>
        <fullName evidence="2">DUF4097 domain-containing protein</fullName>
    </submittedName>
</protein>
<accession>A0AAE3K628</accession>
<dbReference type="Proteomes" id="UP001202674">
    <property type="component" value="Unassembled WGS sequence"/>
</dbReference>
<gene>
    <name evidence="2" type="ORF">AArcSt11_01570</name>
</gene>
<reference evidence="2 3" key="1">
    <citation type="journal article" date="2022" name="Syst. Appl. Microbiol.">
        <title>Natronocalculus amylovorans gen. nov., sp. nov., and Natranaeroarchaeum aerophilus sp. nov., dominant culturable amylolytic natronoarchaea from hypersaline soda lakes in southwestern Siberia.</title>
        <authorList>
            <person name="Sorokin D.Y."/>
            <person name="Elcheninov A.G."/>
            <person name="Khizhniak T.V."/>
            <person name="Koenen M."/>
            <person name="Bale N.J."/>
            <person name="Damste J.S.S."/>
            <person name="Kublanov I.V."/>
        </authorList>
    </citation>
    <scope>NUCLEOTIDE SEQUENCE [LARGE SCALE GENOMIC DNA]</scope>
    <source>
        <strain evidence="2 3">AArc-St1-1</strain>
    </source>
</reference>
<evidence type="ECO:0000313" key="2">
    <source>
        <dbReference type="EMBL" id="MCL9812339.1"/>
    </source>
</evidence>